<protein>
    <recommendedName>
        <fullName evidence="2">histidine kinase</fullName>
        <ecNumber evidence="2">2.7.13.3</ecNumber>
    </recommendedName>
</protein>
<keyword evidence="5" id="KW-0418">Kinase</keyword>
<dbReference type="EC" id="2.7.13.3" evidence="2"/>
<evidence type="ECO:0000259" key="7">
    <source>
        <dbReference type="PROSITE" id="PS50109"/>
    </source>
</evidence>
<dbReference type="InterPro" id="IPR000014">
    <property type="entry name" value="PAS"/>
</dbReference>
<dbReference type="Pfam" id="PF13426">
    <property type="entry name" value="PAS_9"/>
    <property type="match status" value="4"/>
</dbReference>
<feature type="domain" description="Histidine kinase" evidence="7">
    <location>
        <begin position="763"/>
        <end position="981"/>
    </location>
</feature>
<dbReference type="InterPro" id="IPR003661">
    <property type="entry name" value="HisK_dim/P_dom"/>
</dbReference>
<evidence type="ECO:0000313" key="11">
    <source>
        <dbReference type="Proteomes" id="UP000428260"/>
    </source>
</evidence>
<gene>
    <name evidence="10" type="ORF">GM418_08285</name>
</gene>
<dbReference type="SMART" id="SM00091">
    <property type="entry name" value="PAS"/>
    <property type="match status" value="5"/>
</dbReference>
<proteinExistence type="predicted"/>
<evidence type="ECO:0000256" key="6">
    <source>
        <dbReference type="ARBA" id="ARBA00023012"/>
    </source>
</evidence>
<dbReference type="PRINTS" id="PR00344">
    <property type="entry name" value="BCTRLSENSOR"/>
</dbReference>
<dbReference type="NCBIfam" id="TIGR00229">
    <property type="entry name" value="sensory_box"/>
    <property type="match status" value="3"/>
</dbReference>
<dbReference type="InterPro" id="IPR003594">
    <property type="entry name" value="HATPase_dom"/>
</dbReference>
<evidence type="ECO:0000256" key="2">
    <source>
        <dbReference type="ARBA" id="ARBA00012438"/>
    </source>
</evidence>
<dbReference type="InterPro" id="IPR050736">
    <property type="entry name" value="Sensor_HK_Regulatory"/>
</dbReference>
<accession>A0A6I6K159</accession>
<dbReference type="KEGG" id="mcos:GM418_08285"/>
<feature type="domain" description="PAC" evidence="9">
    <location>
        <begin position="693"/>
        <end position="745"/>
    </location>
</feature>
<dbReference type="InterPro" id="IPR001610">
    <property type="entry name" value="PAC"/>
</dbReference>
<dbReference type="Gene3D" id="1.10.287.130">
    <property type="match status" value="1"/>
</dbReference>
<dbReference type="Gene3D" id="3.30.450.20">
    <property type="entry name" value="PAS domain"/>
    <property type="match status" value="5"/>
</dbReference>
<dbReference type="InterPro" id="IPR035965">
    <property type="entry name" value="PAS-like_dom_sf"/>
</dbReference>
<dbReference type="InterPro" id="IPR036890">
    <property type="entry name" value="HATPase_C_sf"/>
</dbReference>
<evidence type="ECO:0000256" key="4">
    <source>
        <dbReference type="ARBA" id="ARBA00022679"/>
    </source>
</evidence>
<dbReference type="Pfam" id="PF00512">
    <property type="entry name" value="HisKA"/>
    <property type="match status" value="1"/>
</dbReference>
<dbReference type="SUPFAM" id="SSF55785">
    <property type="entry name" value="PYP-like sensor domain (PAS domain)"/>
    <property type="match status" value="5"/>
</dbReference>
<keyword evidence="11" id="KW-1185">Reference proteome</keyword>
<keyword evidence="4" id="KW-0808">Transferase</keyword>
<dbReference type="SMART" id="SM00387">
    <property type="entry name" value="HATPase_c"/>
    <property type="match status" value="1"/>
</dbReference>
<name>A0A6I6K159_9BACT</name>
<dbReference type="AlphaFoldDB" id="A0A6I6K159"/>
<evidence type="ECO:0000313" key="10">
    <source>
        <dbReference type="EMBL" id="QGY43654.1"/>
    </source>
</evidence>
<dbReference type="InterPro" id="IPR036097">
    <property type="entry name" value="HisK_dim/P_sf"/>
</dbReference>
<dbReference type="InterPro" id="IPR004358">
    <property type="entry name" value="Sig_transdc_His_kin-like_C"/>
</dbReference>
<keyword evidence="6" id="KW-0902">Two-component regulatory system</keyword>
<dbReference type="Pfam" id="PF08448">
    <property type="entry name" value="PAS_4"/>
    <property type="match status" value="1"/>
</dbReference>
<evidence type="ECO:0000259" key="9">
    <source>
        <dbReference type="PROSITE" id="PS50113"/>
    </source>
</evidence>
<reference evidence="10 11" key="1">
    <citation type="submission" date="2019-11" db="EMBL/GenBank/DDBJ databases">
        <authorList>
            <person name="Zheng R.K."/>
            <person name="Sun C.M."/>
        </authorList>
    </citation>
    <scope>NUCLEOTIDE SEQUENCE [LARGE SCALE GENOMIC DNA]</scope>
    <source>
        <strain evidence="10 11">WC007</strain>
    </source>
</reference>
<dbReference type="SMART" id="SM00086">
    <property type="entry name" value="PAC"/>
    <property type="match status" value="4"/>
</dbReference>
<feature type="domain" description="PAC" evidence="9">
    <location>
        <begin position="566"/>
        <end position="623"/>
    </location>
</feature>
<dbReference type="CDD" id="cd00082">
    <property type="entry name" value="HisKA"/>
    <property type="match status" value="1"/>
</dbReference>
<keyword evidence="3" id="KW-0597">Phosphoprotein</keyword>
<dbReference type="Proteomes" id="UP000428260">
    <property type="component" value="Chromosome"/>
</dbReference>
<dbReference type="PANTHER" id="PTHR43711:SF31">
    <property type="entry name" value="HISTIDINE KINASE"/>
    <property type="match status" value="1"/>
</dbReference>
<dbReference type="Pfam" id="PF02518">
    <property type="entry name" value="HATPase_c"/>
    <property type="match status" value="1"/>
</dbReference>
<evidence type="ECO:0000256" key="5">
    <source>
        <dbReference type="ARBA" id="ARBA00022777"/>
    </source>
</evidence>
<dbReference type="PROSITE" id="PS50109">
    <property type="entry name" value="HIS_KIN"/>
    <property type="match status" value="1"/>
</dbReference>
<feature type="domain" description="PAC" evidence="9">
    <location>
        <begin position="442"/>
        <end position="496"/>
    </location>
</feature>
<dbReference type="EMBL" id="CP046401">
    <property type="protein sequence ID" value="QGY43654.1"/>
    <property type="molecule type" value="Genomic_DNA"/>
</dbReference>
<dbReference type="InterPro" id="IPR005467">
    <property type="entry name" value="His_kinase_dom"/>
</dbReference>
<dbReference type="SUPFAM" id="SSF47384">
    <property type="entry name" value="Homodimeric domain of signal transducing histidine kinase"/>
    <property type="match status" value="1"/>
</dbReference>
<dbReference type="PANTHER" id="PTHR43711">
    <property type="entry name" value="TWO-COMPONENT HISTIDINE KINASE"/>
    <property type="match status" value="1"/>
</dbReference>
<evidence type="ECO:0000256" key="3">
    <source>
        <dbReference type="ARBA" id="ARBA00022553"/>
    </source>
</evidence>
<dbReference type="PROSITE" id="PS50112">
    <property type="entry name" value="PAS"/>
    <property type="match status" value="1"/>
</dbReference>
<dbReference type="SUPFAM" id="SSF55874">
    <property type="entry name" value="ATPase domain of HSP90 chaperone/DNA topoisomerase II/histidine kinase"/>
    <property type="match status" value="1"/>
</dbReference>
<dbReference type="Gene3D" id="3.30.565.10">
    <property type="entry name" value="Histidine kinase-like ATPase, C-terminal domain"/>
    <property type="match status" value="1"/>
</dbReference>
<dbReference type="InterPro" id="IPR013656">
    <property type="entry name" value="PAS_4"/>
</dbReference>
<dbReference type="InterPro" id="IPR000700">
    <property type="entry name" value="PAS-assoc_C"/>
</dbReference>
<comment type="catalytic activity">
    <reaction evidence="1">
        <text>ATP + protein L-histidine = ADP + protein N-phospho-L-histidine.</text>
        <dbReference type="EC" id="2.7.13.3"/>
    </reaction>
</comment>
<dbReference type="RefSeq" id="WP_158864997.1">
    <property type="nucleotide sequence ID" value="NZ_CP046401.1"/>
</dbReference>
<evidence type="ECO:0000256" key="1">
    <source>
        <dbReference type="ARBA" id="ARBA00000085"/>
    </source>
</evidence>
<dbReference type="PROSITE" id="PS50113">
    <property type="entry name" value="PAC"/>
    <property type="match status" value="3"/>
</dbReference>
<evidence type="ECO:0000259" key="8">
    <source>
        <dbReference type="PROSITE" id="PS50112"/>
    </source>
</evidence>
<dbReference type="GO" id="GO:0000155">
    <property type="term" value="F:phosphorelay sensor kinase activity"/>
    <property type="evidence" value="ECO:0007669"/>
    <property type="project" value="InterPro"/>
</dbReference>
<organism evidence="10 11">
    <name type="scientific">Maribellus comscasis</name>
    <dbReference type="NCBI Taxonomy" id="2681766"/>
    <lineage>
        <taxon>Bacteria</taxon>
        <taxon>Pseudomonadati</taxon>
        <taxon>Bacteroidota</taxon>
        <taxon>Bacteroidia</taxon>
        <taxon>Marinilabiliales</taxon>
        <taxon>Prolixibacteraceae</taxon>
        <taxon>Maribellus</taxon>
    </lineage>
</organism>
<dbReference type="SMART" id="SM00388">
    <property type="entry name" value="HisKA"/>
    <property type="match status" value="1"/>
</dbReference>
<dbReference type="CDD" id="cd00130">
    <property type="entry name" value="PAS"/>
    <property type="match status" value="1"/>
</dbReference>
<sequence>MKDKTSAGEILKALPVTYYVINYDSKKIIQSNDPNVAVNKSICCEYLCFNDNACEKPETCVCYKALETGKSGCIIEKGNSNNKEFYSAEFSPLDKKHLVVSVKNVTDEFLTKKELKINTKRLNRAERLADFGSWEFSVDDKIMIASDGAVKIYGARSNQFSLEEAQNFPLKKYRKELNKALKDLINLAKPYNIKFEIKRPTDSKIRRIHSIAEYREDKRMVFGVIHDITEAEEAQKALGESENNLKHLFKNMNSGFAYHKIITDKSGKPIDYIFLDVNSKFEEIIGLKRQEILNRRVLDILPNTEKFWIERYGRVALTGKPDNFSEYGSLTGKYFEVSAYSPKKNYFAITFTDISKRVQSEIDLKESLEDLRMAQKYAKIGNWKYNRKTEEIQWSEQIFEILEREPSLGVIKPIEVSKYLSEKDIKELGAAVTRALVNNKASELQVRIILPGNKTKWAEIICQPEKTDNQKSKGQIIQGTIQDITESKNAEEELNTTNKLLRTVIDNIPDAIYMKDTQYRKLIANKGDAIHCGVDDISEIIGKSDYDIYPKEIADIYTEDDRRVIEKGETIINREELLPSGDKNRIILTSKFPLKNDNDKIIGLVGIGRDITELKENQKKLDLFQYIIYQTPLSVMITGTNGEIEYVNPGFTNATGYKSEEVIGKDPGFLKSGFTEPSHYKELWNSICSGKTWYGEFHNKKKDGTYFWENAVIAPVFDDKEKIIHFVAIKEDITEKKQIIEDLKIAKEKAEESNRLKSNFLTNLSHEIRTPLNGILGFSNLICSGTADAGRLKYYGEIVEASGRRLTKVIEDIIDMSMLQSNQLKFEISEFDLGDVLEELYNSYRESYKSKLTDIEFSLKSLKIENFVVKSDRLRVKQALNNIIENAFKFTEKGFIKFGYFNFDDETVTLFVEDSGIGIEENKSKIIFEAFRQGEEGDSRKYEGSGLGLTISNAIMEKLGGGVEFESKKGGSSIFYLKFKK</sequence>
<feature type="domain" description="PAS" evidence="8">
    <location>
        <begin position="620"/>
        <end position="665"/>
    </location>
</feature>